<dbReference type="Proteomes" id="UP000076727">
    <property type="component" value="Unassembled WGS sequence"/>
</dbReference>
<sequence length="770" mass="87550">MSLYDVDDKAFQPFCGDTEHYANWKTMTDDRFNAAHGSFADFVRQYVPSSTPQEKSAVEGAQHAFELARGVLDPRDKCQLLVEGLNQLTADFPPTKTLRFVDVHTAQLRFPPEERMDEHPESIPLAKPDIVASLPGADRISSDPWRGISLAISVRADLSPDPLTSTHPEAMRARTRLMRFAGHHLASQNALCSFVLSVCGPMVQVYRFDHAACIVSPAFNYTVEPDILRMFFWSFVHPWNNTEFVGLDEYCTKASWDDLQWARKVAHRDWNAEDMNRNRWVKLPSTDPGKPDLELLTLRRRAGTDRVWSGATCVWEAIQRDDESGTRYIIKDTWQAVSSCPEKLFYERIMQNDMDLRHPPFGIAGFVRSVNYGALAARGETTLHRTASASLRRMRHAWRGERTHVRLLMDTVGTDLADVERSRDFVKAIRDAILGHFIAYKAGILHCDISHGNVMRAHGKPFKGFLHDFDMGAWIDSSAIGGTALPINMKEISDKQRKICRGTLKFLAVEIIESRRRPIARRATHDLQAFYWMVLLHILSYTPTKFKDVDGAVHALFEESEWDLLAEHKRKWFTLPSTEGFSYIKPLAYLMDSLRELVAKSIHSPSNPDPVDLEHASFLGVFDKALAMRGWPAHDWWRRTRDEGTHTAAAAAQPSPRAKSWSPHRQEGRDGGQHVDEPAGGPSTAHKRIYEADDDDCKERPRKKHKGGESMEHSVGADPQRHPGVHSRHLPQRAIDNAAGGVIKTPRPRRLISRVTRSRICGFWRYLLRR</sequence>
<evidence type="ECO:0000313" key="3">
    <source>
        <dbReference type="EMBL" id="KZT66762.1"/>
    </source>
</evidence>
<name>A0A165NBE9_9APHY</name>
<dbReference type="PANTHER" id="PTHR38248">
    <property type="entry name" value="FUNK1 6"/>
    <property type="match status" value="1"/>
</dbReference>
<protein>
    <recommendedName>
        <fullName evidence="2">Fungal-type protein kinase domain-containing protein</fullName>
    </recommendedName>
</protein>
<dbReference type="InterPro" id="IPR040976">
    <property type="entry name" value="Pkinase_fungal"/>
</dbReference>
<dbReference type="AlphaFoldDB" id="A0A165NBE9"/>
<dbReference type="SUPFAM" id="SSF56112">
    <property type="entry name" value="Protein kinase-like (PK-like)"/>
    <property type="match status" value="1"/>
</dbReference>
<keyword evidence="4" id="KW-1185">Reference proteome</keyword>
<dbReference type="OrthoDB" id="2747778at2759"/>
<evidence type="ECO:0000259" key="2">
    <source>
        <dbReference type="Pfam" id="PF17667"/>
    </source>
</evidence>
<dbReference type="EMBL" id="KV429084">
    <property type="protein sequence ID" value="KZT66762.1"/>
    <property type="molecule type" value="Genomic_DNA"/>
</dbReference>
<feature type="region of interest" description="Disordered" evidence="1">
    <location>
        <begin position="643"/>
        <end position="727"/>
    </location>
</feature>
<dbReference type="PANTHER" id="PTHR38248:SF2">
    <property type="entry name" value="FUNK1 11"/>
    <property type="match status" value="1"/>
</dbReference>
<evidence type="ECO:0000256" key="1">
    <source>
        <dbReference type="SAM" id="MobiDB-lite"/>
    </source>
</evidence>
<accession>A0A165NBE9</accession>
<feature type="domain" description="Fungal-type protein kinase" evidence="2">
    <location>
        <begin position="171"/>
        <end position="535"/>
    </location>
</feature>
<organism evidence="3 4">
    <name type="scientific">Daedalea quercina L-15889</name>
    <dbReference type="NCBI Taxonomy" id="1314783"/>
    <lineage>
        <taxon>Eukaryota</taxon>
        <taxon>Fungi</taxon>
        <taxon>Dikarya</taxon>
        <taxon>Basidiomycota</taxon>
        <taxon>Agaricomycotina</taxon>
        <taxon>Agaricomycetes</taxon>
        <taxon>Polyporales</taxon>
        <taxon>Fomitopsis</taxon>
    </lineage>
</organism>
<gene>
    <name evidence="3" type="ORF">DAEQUDRAFT_767732</name>
</gene>
<dbReference type="InterPro" id="IPR011009">
    <property type="entry name" value="Kinase-like_dom_sf"/>
</dbReference>
<dbReference type="Pfam" id="PF17667">
    <property type="entry name" value="Pkinase_fungal"/>
    <property type="match status" value="1"/>
</dbReference>
<reference evidence="3 4" key="1">
    <citation type="journal article" date="2016" name="Mol. Biol. Evol.">
        <title>Comparative Genomics of Early-Diverging Mushroom-Forming Fungi Provides Insights into the Origins of Lignocellulose Decay Capabilities.</title>
        <authorList>
            <person name="Nagy L.G."/>
            <person name="Riley R."/>
            <person name="Tritt A."/>
            <person name="Adam C."/>
            <person name="Daum C."/>
            <person name="Floudas D."/>
            <person name="Sun H."/>
            <person name="Yadav J.S."/>
            <person name="Pangilinan J."/>
            <person name="Larsson K.H."/>
            <person name="Matsuura K."/>
            <person name="Barry K."/>
            <person name="Labutti K."/>
            <person name="Kuo R."/>
            <person name="Ohm R.A."/>
            <person name="Bhattacharya S.S."/>
            <person name="Shirouzu T."/>
            <person name="Yoshinaga Y."/>
            <person name="Martin F.M."/>
            <person name="Grigoriev I.V."/>
            <person name="Hibbett D.S."/>
        </authorList>
    </citation>
    <scope>NUCLEOTIDE SEQUENCE [LARGE SCALE GENOMIC DNA]</scope>
    <source>
        <strain evidence="3 4">L-15889</strain>
    </source>
</reference>
<feature type="compositionally biased region" description="Basic and acidic residues" evidence="1">
    <location>
        <begin position="664"/>
        <end position="677"/>
    </location>
</feature>
<proteinExistence type="predicted"/>
<evidence type="ECO:0000313" key="4">
    <source>
        <dbReference type="Proteomes" id="UP000076727"/>
    </source>
</evidence>